<dbReference type="EMBL" id="CP063213">
    <property type="protein sequence ID" value="QOR44956.1"/>
    <property type="molecule type" value="Genomic_DNA"/>
</dbReference>
<protein>
    <submittedName>
        <fullName evidence="1">Uncharacterized protein</fullName>
    </submittedName>
</protein>
<evidence type="ECO:0000313" key="2">
    <source>
        <dbReference type="Proteomes" id="UP000595053"/>
    </source>
</evidence>
<proteinExistence type="predicted"/>
<evidence type="ECO:0000313" key="1">
    <source>
        <dbReference type="EMBL" id="QOR44956.1"/>
    </source>
</evidence>
<dbReference type="RefSeq" id="WP_197550751.1">
    <property type="nucleotide sequence ID" value="NZ_CP063213.1"/>
</dbReference>
<reference evidence="1 2" key="1">
    <citation type="submission" date="2020-10" db="EMBL/GenBank/DDBJ databases">
        <title>Trueperella pecoris sp. nov. isolated from bovine and porcine specimens.</title>
        <authorList>
            <person name="Schoenecker L."/>
            <person name="Schnydrig P."/>
            <person name="Brodard I."/>
            <person name="Thomann A."/>
            <person name="Hemphill A."/>
            <person name="Rodriguez-Campos S."/>
            <person name="Perreten V."/>
            <person name="Jores J."/>
            <person name="Kittl S."/>
        </authorList>
    </citation>
    <scope>NUCLEOTIDE SEQUENCE [LARGE SCALE GENOMIC DNA]</scope>
    <source>
        <strain evidence="1 2">15A0121</strain>
    </source>
</reference>
<dbReference type="AlphaFoldDB" id="A0A7M1QSX3"/>
<dbReference type="Proteomes" id="UP000595053">
    <property type="component" value="Chromosome"/>
</dbReference>
<sequence>MSLSGQRGPDETPTNQCQGTSALTILATADLHGTTPNYDYFTGKPFTDDKADQKNRTCGLGLLSPRSQTLARARAVNPW</sequence>
<accession>A0A7M1QSX3</accession>
<organism evidence="1 2">
    <name type="scientific">Trueperella pecoris</name>
    <dbReference type="NCBI Taxonomy" id="2733571"/>
    <lineage>
        <taxon>Bacteria</taxon>
        <taxon>Bacillati</taxon>
        <taxon>Actinomycetota</taxon>
        <taxon>Actinomycetes</taxon>
        <taxon>Actinomycetales</taxon>
        <taxon>Actinomycetaceae</taxon>
        <taxon>Trueperella</taxon>
    </lineage>
</organism>
<name>A0A7M1QSX3_9ACTO</name>
<accession>A0A8A5U276</accession>
<keyword evidence="2" id="KW-1185">Reference proteome</keyword>
<gene>
    <name evidence="1" type="ORF">INS88_06575</name>
</gene>